<evidence type="ECO:0000256" key="7">
    <source>
        <dbReference type="ARBA" id="ARBA00023136"/>
    </source>
</evidence>
<dbReference type="PANTHER" id="PTHR30487">
    <property type="entry name" value="TYPE 4 PREPILIN-LIKE PROTEINS LEADER PEPTIDE-PROCESSING ENZYME"/>
    <property type="match status" value="1"/>
</dbReference>
<dbReference type="Proteomes" id="UP000198515">
    <property type="component" value="Unassembled WGS sequence"/>
</dbReference>
<keyword evidence="14" id="KW-1185">Reference proteome</keyword>
<dbReference type="EC" id="2.1.1.-" evidence="9"/>
<dbReference type="EMBL" id="FMBC01000088">
    <property type="protein sequence ID" value="SCC69409.1"/>
    <property type="molecule type" value="Genomic_DNA"/>
</dbReference>
<protein>
    <recommendedName>
        <fullName evidence="9">Prepilin leader peptidase/N-methyltransferase</fullName>
        <ecNumber evidence="9">2.1.1.-</ecNumber>
        <ecNumber evidence="9">3.4.23.43</ecNumber>
    </recommendedName>
</protein>
<feature type="domain" description="Prepilin type IV endopeptidase peptidase" evidence="11">
    <location>
        <begin position="114"/>
        <end position="223"/>
    </location>
</feature>
<dbReference type="GO" id="GO:0005886">
    <property type="term" value="C:plasma membrane"/>
    <property type="evidence" value="ECO:0007669"/>
    <property type="project" value="UniProtKB-SubCell"/>
</dbReference>
<keyword evidence="5 9" id="KW-0812">Transmembrane</keyword>
<dbReference type="GO" id="GO:0032259">
    <property type="term" value="P:methylation"/>
    <property type="evidence" value="ECO:0007669"/>
    <property type="project" value="UniProtKB-KW"/>
</dbReference>
<dbReference type="GO" id="GO:0004190">
    <property type="term" value="F:aspartic-type endopeptidase activity"/>
    <property type="evidence" value="ECO:0007669"/>
    <property type="project" value="UniProtKB-EC"/>
</dbReference>
<dbReference type="Pfam" id="PF01478">
    <property type="entry name" value="Peptidase_A24"/>
    <property type="match status" value="1"/>
</dbReference>
<comment type="similarity">
    <text evidence="2 8">Belongs to the peptidase A24 family.</text>
</comment>
<evidence type="ECO:0000256" key="1">
    <source>
        <dbReference type="ARBA" id="ARBA00004429"/>
    </source>
</evidence>
<evidence type="ECO:0000256" key="8">
    <source>
        <dbReference type="RuleBase" id="RU003793"/>
    </source>
</evidence>
<comment type="catalytic activity">
    <reaction evidence="9">
        <text>Typically cleaves a -Gly-|-Phe- bond to release an N-terminal, basic peptide of 5-8 residues from type IV prepilin, and then N-methylates the new N-terminal amino group, the methyl donor being S-adenosyl-L-methionine.</text>
        <dbReference type="EC" id="3.4.23.43"/>
    </reaction>
</comment>
<dbReference type="InterPro" id="IPR050882">
    <property type="entry name" value="Prepilin_peptidase/N-MTase"/>
</dbReference>
<dbReference type="GO" id="GO:0008168">
    <property type="term" value="F:methyltransferase activity"/>
    <property type="evidence" value="ECO:0007669"/>
    <property type="project" value="UniProtKB-KW"/>
</dbReference>
<feature type="transmembrane region" description="Helical" evidence="10">
    <location>
        <begin position="138"/>
        <end position="155"/>
    </location>
</feature>
<keyword evidence="9 13" id="KW-0808">Transferase</keyword>
<dbReference type="Pfam" id="PF06750">
    <property type="entry name" value="A24_N_bact"/>
    <property type="match status" value="1"/>
</dbReference>
<feature type="transmembrane region" description="Helical" evidence="10">
    <location>
        <begin position="209"/>
        <end position="227"/>
    </location>
</feature>
<comment type="function">
    <text evidence="9">Plays an essential role in type IV pili and type II pseudopili formation by proteolytically removing the leader sequence from substrate proteins and subsequently monomethylating the alpha-amino group of the newly exposed N-terminal phenylalanine.</text>
</comment>
<keyword evidence="9" id="KW-0378">Hydrolase</keyword>
<evidence type="ECO:0000256" key="10">
    <source>
        <dbReference type="SAM" id="Phobius"/>
    </source>
</evidence>
<evidence type="ECO:0000259" key="12">
    <source>
        <dbReference type="Pfam" id="PF06750"/>
    </source>
</evidence>
<evidence type="ECO:0000256" key="5">
    <source>
        <dbReference type="ARBA" id="ARBA00022692"/>
    </source>
</evidence>
<accession>A0A1C4GMG5</accession>
<evidence type="ECO:0000256" key="3">
    <source>
        <dbReference type="ARBA" id="ARBA00022475"/>
    </source>
</evidence>
<evidence type="ECO:0000256" key="2">
    <source>
        <dbReference type="ARBA" id="ARBA00005801"/>
    </source>
</evidence>
<keyword evidence="3" id="KW-1003">Cell membrane</keyword>
<dbReference type="InterPro" id="IPR010627">
    <property type="entry name" value="Prepilin_pept_A24_N"/>
</dbReference>
<evidence type="ECO:0000256" key="6">
    <source>
        <dbReference type="ARBA" id="ARBA00022989"/>
    </source>
</evidence>
<dbReference type="PRINTS" id="PR00864">
    <property type="entry name" value="PREPILNPTASE"/>
</dbReference>
<keyword evidence="4" id="KW-0997">Cell inner membrane</keyword>
<reference evidence="14" key="1">
    <citation type="submission" date="2016-08" db="EMBL/GenBank/DDBJ databases">
        <authorList>
            <person name="Varghese N."/>
            <person name="Submissions Spin"/>
        </authorList>
    </citation>
    <scope>NUCLEOTIDE SEQUENCE [LARGE SCALE GENOMIC DNA]</scope>
    <source>
        <strain evidence="14">REICA_142</strain>
    </source>
</reference>
<evidence type="ECO:0000313" key="14">
    <source>
        <dbReference type="Proteomes" id="UP000198515"/>
    </source>
</evidence>
<keyword evidence="9" id="KW-0511">Multifunctional enzyme</keyword>
<name>A0A1C4GMG5_9ENTR</name>
<evidence type="ECO:0000313" key="13">
    <source>
        <dbReference type="EMBL" id="SCC69409.1"/>
    </source>
</evidence>
<keyword evidence="6 10" id="KW-1133">Transmembrane helix</keyword>
<feature type="transmembrane region" description="Helical" evidence="10">
    <location>
        <begin position="107"/>
        <end position="126"/>
    </location>
</feature>
<feature type="domain" description="Prepilin peptidase A24 N-terminal" evidence="12">
    <location>
        <begin position="7"/>
        <end position="101"/>
    </location>
</feature>
<feature type="transmembrane region" description="Helical" evidence="10">
    <location>
        <begin position="162"/>
        <end position="182"/>
    </location>
</feature>
<comment type="subcellular location">
    <subcellularLocation>
        <location evidence="1">Cell inner membrane</location>
        <topology evidence="1">Multi-pass membrane protein</topology>
    </subcellularLocation>
    <subcellularLocation>
        <location evidence="9">Cell membrane</location>
        <topology evidence="9">Multi-pass membrane protein</topology>
    </subcellularLocation>
</comment>
<dbReference type="PANTHER" id="PTHR30487:SF0">
    <property type="entry name" value="PREPILIN LEADER PEPTIDASE_N-METHYLTRANSFERASE-RELATED"/>
    <property type="match status" value="1"/>
</dbReference>
<dbReference type="InterPro" id="IPR014032">
    <property type="entry name" value="Peptidase_A24A_bac"/>
</dbReference>
<keyword evidence="9 13" id="KW-0489">Methyltransferase</keyword>
<dbReference type="InterPro" id="IPR000045">
    <property type="entry name" value="Prepilin_IV_endopep_pep"/>
</dbReference>
<evidence type="ECO:0000259" key="11">
    <source>
        <dbReference type="Pfam" id="PF01478"/>
    </source>
</evidence>
<dbReference type="Gene3D" id="1.20.120.1220">
    <property type="match status" value="1"/>
</dbReference>
<keyword evidence="7 10" id="KW-0472">Membrane</keyword>
<keyword evidence="9" id="KW-0645">Protease</keyword>
<dbReference type="EC" id="3.4.23.43" evidence="9"/>
<dbReference type="AlphaFoldDB" id="A0A1C4GMG5"/>
<dbReference type="GO" id="GO:0006465">
    <property type="term" value="P:signal peptide processing"/>
    <property type="evidence" value="ECO:0007669"/>
    <property type="project" value="TreeGrafter"/>
</dbReference>
<gene>
    <name evidence="13" type="ORF">GA0061070_10883</name>
</gene>
<organism evidence="13 14">
    <name type="scientific">Kosakonia oryziphila</name>
    <dbReference type="NCBI Taxonomy" id="1005667"/>
    <lineage>
        <taxon>Bacteria</taxon>
        <taxon>Pseudomonadati</taxon>
        <taxon>Pseudomonadota</taxon>
        <taxon>Gammaproteobacteria</taxon>
        <taxon>Enterobacterales</taxon>
        <taxon>Enterobacteriaceae</taxon>
        <taxon>Kosakonia</taxon>
    </lineage>
</organism>
<evidence type="ECO:0000256" key="9">
    <source>
        <dbReference type="RuleBase" id="RU003794"/>
    </source>
</evidence>
<evidence type="ECO:0000256" key="4">
    <source>
        <dbReference type="ARBA" id="ARBA00022519"/>
    </source>
</evidence>
<proteinExistence type="inferred from homology"/>
<sequence length="255" mass="28863">MALIFMVIGLLAGSTIGMVTWRLPIMIAQQITADEASSHFNLWLPASHCCHCRMPLVWHDNIPLFSWLRLKGKCRHCRQAVSWRYPLLEVSCALMALLCYTLHPDNLALVSGLLFYFWFALALSVIDSQYFLLPDKLTLPLLWLGLLFNLMTGVVQCEDAIMGAVAGYLTLWLIYWIVRLIWHKEGIGYGDFKLLAAAGAWTGWQSLPMILYIASSIGIFYGLVLWIKNKRLTGVLPFGPALALSSWGYFCWVTL</sequence>